<organism evidence="2">
    <name type="scientific">Anopheles coluzzii</name>
    <name type="common">African malaria mosquito</name>
    <dbReference type="NCBI Taxonomy" id="1518534"/>
    <lineage>
        <taxon>Eukaryota</taxon>
        <taxon>Metazoa</taxon>
        <taxon>Ecdysozoa</taxon>
        <taxon>Arthropoda</taxon>
        <taxon>Hexapoda</taxon>
        <taxon>Insecta</taxon>
        <taxon>Pterygota</taxon>
        <taxon>Neoptera</taxon>
        <taxon>Endopterygota</taxon>
        <taxon>Diptera</taxon>
        <taxon>Nematocera</taxon>
        <taxon>Culicoidea</taxon>
        <taxon>Culicidae</taxon>
        <taxon>Anophelinae</taxon>
        <taxon>Anopheles</taxon>
    </lineage>
</organism>
<accession>A0A8W7PY73</accession>
<dbReference type="EnsemblMetazoa" id="ACOM039726-RA">
    <property type="protein sequence ID" value="ACOM039726-PA.1"/>
    <property type="gene ID" value="ACOM039726"/>
</dbReference>
<name>A0A8W7PY73_ANOCL</name>
<feature type="compositionally biased region" description="Pro residues" evidence="1">
    <location>
        <begin position="37"/>
        <end position="48"/>
    </location>
</feature>
<dbReference type="Proteomes" id="UP000075882">
    <property type="component" value="Unassembled WGS sequence"/>
</dbReference>
<protein>
    <submittedName>
        <fullName evidence="2">Uncharacterized protein</fullName>
    </submittedName>
</protein>
<dbReference type="AlphaFoldDB" id="A0A8W7PY73"/>
<sequence length="101" mass="10739">MKFSLESIPDQLSGCFRGLPGPSGLQPSVEPFSRPNIDPPPPAAGPPRCSIPPPPARVMLSSLAPSETIRLRCWPAPSPPASWYVWCSECAVELVKSSISG</sequence>
<evidence type="ECO:0000256" key="1">
    <source>
        <dbReference type="SAM" id="MobiDB-lite"/>
    </source>
</evidence>
<reference evidence="2" key="1">
    <citation type="submission" date="2022-08" db="UniProtKB">
        <authorList>
            <consortium name="EnsemblMetazoa"/>
        </authorList>
    </citation>
    <scope>IDENTIFICATION</scope>
</reference>
<evidence type="ECO:0000313" key="2">
    <source>
        <dbReference type="EnsemblMetazoa" id="ACOM039726-PA.1"/>
    </source>
</evidence>
<proteinExistence type="predicted"/>
<feature type="region of interest" description="Disordered" evidence="1">
    <location>
        <begin position="18"/>
        <end position="48"/>
    </location>
</feature>